<dbReference type="KEGG" id="api:115033000"/>
<keyword evidence="4" id="KW-1185">Reference proteome</keyword>
<dbReference type="PANTHER" id="PTHR45740:SF2">
    <property type="entry name" value="POLY [ADP-RIBOSE] POLYMERASE"/>
    <property type="match status" value="1"/>
</dbReference>
<protein>
    <recommendedName>
        <fullName evidence="1">Poly [ADP-ribose] polymerase</fullName>
        <shortName evidence="1">PARP</shortName>
        <ecNumber evidence="1">2.4.2.-</ecNumber>
    </recommendedName>
</protein>
<dbReference type="PANTHER" id="PTHR45740">
    <property type="entry name" value="POLY [ADP-RIBOSE] POLYMERASE"/>
    <property type="match status" value="1"/>
</dbReference>
<reference evidence="3" key="2">
    <citation type="submission" date="2022-06" db="UniProtKB">
        <authorList>
            <consortium name="EnsemblMetazoa"/>
        </authorList>
    </citation>
    <scope>IDENTIFICATION</scope>
</reference>
<dbReference type="GO" id="GO:0005634">
    <property type="term" value="C:nucleus"/>
    <property type="evidence" value="ECO:0007669"/>
    <property type="project" value="TreeGrafter"/>
</dbReference>
<dbReference type="RefSeq" id="XP_029341921.1">
    <property type="nucleotide sequence ID" value="XM_029486061.1"/>
</dbReference>
<dbReference type="Proteomes" id="UP000007819">
    <property type="component" value="Chromosome X"/>
</dbReference>
<accession>A0A8R2NMB6</accession>
<keyword evidence="1" id="KW-0808">Transferase</keyword>
<keyword evidence="1" id="KW-0520">NAD</keyword>
<reference evidence="4" key="1">
    <citation type="submission" date="2010-06" db="EMBL/GenBank/DDBJ databases">
        <authorList>
            <person name="Jiang H."/>
            <person name="Abraham K."/>
            <person name="Ali S."/>
            <person name="Alsbrooks S.L."/>
            <person name="Anim B.N."/>
            <person name="Anosike U.S."/>
            <person name="Attaway T."/>
            <person name="Bandaranaike D.P."/>
            <person name="Battles P.K."/>
            <person name="Bell S.N."/>
            <person name="Bell A.V."/>
            <person name="Beltran B."/>
            <person name="Bickham C."/>
            <person name="Bustamante Y."/>
            <person name="Caleb T."/>
            <person name="Canada A."/>
            <person name="Cardenas V."/>
            <person name="Carter K."/>
            <person name="Chacko J."/>
            <person name="Chandrabose M.N."/>
            <person name="Chavez D."/>
            <person name="Chavez A."/>
            <person name="Chen L."/>
            <person name="Chu H.-S."/>
            <person name="Claassen K.J."/>
            <person name="Cockrell R."/>
            <person name="Collins M."/>
            <person name="Cooper J.A."/>
            <person name="Cree A."/>
            <person name="Curry S.M."/>
            <person name="Da Y."/>
            <person name="Dao M.D."/>
            <person name="Das B."/>
            <person name="Davila M.-L."/>
            <person name="Davy-Carroll L."/>
            <person name="Denson S."/>
            <person name="Dinh H."/>
            <person name="Ebong V.E."/>
            <person name="Edwards J.R."/>
            <person name="Egan A."/>
            <person name="El-Daye J."/>
            <person name="Escobedo L."/>
            <person name="Fernandez S."/>
            <person name="Fernando P.R."/>
            <person name="Flagg N."/>
            <person name="Forbes L.D."/>
            <person name="Fowler R.G."/>
            <person name="Fu Q."/>
            <person name="Gabisi R.A."/>
            <person name="Ganer J."/>
            <person name="Garbino Pronczuk A."/>
            <person name="Garcia R.M."/>
            <person name="Garner T."/>
            <person name="Garrett T.E."/>
            <person name="Gonzalez D.A."/>
            <person name="Hamid H."/>
            <person name="Hawkins E.S."/>
            <person name="Hirani K."/>
            <person name="Hogues M.E."/>
            <person name="Hollins B."/>
            <person name="Hsiao C.-H."/>
            <person name="Jabil R."/>
            <person name="James M.L."/>
            <person name="Jhangiani S.N."/>
            <person name="Johnson B."/>
            <person name="Johnson Q."/>
            <person name="Joshi V."/>
            <person name="Kalu J.B."/>
            <person name="Kam C."/>
            <person name="Kashfia A."/>
            <person name="Keebler J."/>
            <person name="Kisamo H."/>
            <person name="Kovar C.L."/>
            <person name="Lago L.A."/>
            <person name="Lai C.-Y."/>
            <person name="Laidlaw J."/>
            <person name="Lara F."/>
            <person name="Le T.-K."/>
            <person name="Lee S.L."/>
            <person name="Legall F.H."/>
            <person name="Lemon S.J."/>
            <person name="Lewis L.R."/>
            <person name="Li B."/>
            <person name="Liu Y."/>
            <person name="Liu Y.-S."/>
            <person name="Lopez J."/>
            <person name="Lozado R.J."/>
            <person name="Lu J."/>
            <person name="Madu R.C."/>
            <person name="Maheshwari M."/>
            <person name="Maheshwari R."/>
            <person name="Malloy K."/>
            <person name="Martinez E."/>
            <person name="Mathew T."/>
            <person name="Mercado I.C."/>
            <person name="Mercado C."/>
            <person name="Meyer B."/>
            <person name="Montgomery K."/>
            <person name="Morgan M.B."/>
            <person name="Munidasa M."/>
            <person name="Nazareth L.V."/>
            <person name="Nelson J."/>
            <person name="Ng B.M."/>
            <person name="Nguyen N.B."/>
            <person name="Nguyen P.Q."/>
            <person name="Nguyen T."/>
            <person name="Obregon M."/>
            <person name="Okwuonu G.O."/>
            <person name="Onwere C.G."/>
            <person name="Orozco G."/>
            <person name="Parra A."/>
            <person name="Patel S."/>
            <person name="Patil S."/>
            <person name="Perez A."/>
            <person name="Perez Y."/>
            <person name="Pham C."/>
            <person name="Primus E.L."/>
            <person name="Pu L.-L."/>
            <person name="Puazo M."/>
            <person name="Qin X."/>
            <person name="Quiroz J.B."/>
            <person name="Reese J."/>
            <person name="Richards S."/>
            <person name="Rives C.M."/>
            <person name="Robberts R."/>
            <person name="Ruiz S.J."/>
            <person name="Ruiz M.J."/>
            <person name="Santibanez J."/>
            <person name="Schneider B.W."/>
            <person name="Sisson I."/>
            <person name="Smith M."/>
            <person name="Sodergren E."/>
            <person name="Song X.-Z."/>
            <person name="Song B.B."/>
            <person name="Summersgill H."/>
            <person name="Thelus R."/>
            <person name="Thornton R.D."/>
            <person name="Trejos Z.Y."/>
            <person name="Usmani K."/>
            <person name="Vattathil S."/>
            <person name="Villasana D."/>
            <person name="Walker D.L."/>
            <person name="Wang S."/>
            <person name="Wang K."/>
            <person name="White C.S."/>
            <person name="Williams A.C."/>
            <person name="Williamson J."/>
            <person name="Wilson K."/>
            <person name="Woghiren I.O."/>
            <person name="Woodworth J.R."/>
            <person name="Worley K.C."/>
            <person name="Wright R.A."/>
            <person name="Wu W."/>
            <person name="Young L."/>
            <person name="Zhang L."/>
            <person name="Zhang J."/>
            <person name="Zhu Y."/>
            <person name="Muzny D.M."/>
            <person name="Weinstock G."/>
            <person name="Gibbs R.A."/>
        </authorList>
    </citation>
    <scope>NUCLEOTIDE SEQUENCE [LARGE SCALE GENOMIC DNA]</scope>
    <source>
        <strain evidence="4">LSR1</strain>
    </source>
</reference>
<dbReference type="InterPro" id="IPR012317">
    <property type="entry name" value="Poly(ADP-ribose)pol_cat_dom"/>
</dbReference>
<dbReference type="GO" id="GO:0003950">
    <property type="term" value="F:NAD+ poly-ADP-ribosyltransferase activity"/>
    <property type="evidence" value="ECO:0007669"/>
    <property type="project" value="UniProtKB-UniRule"/>
</dbReference>
<dbReference type="Pfam" id="PF00644">
    <property type="entry name" value="PARP"/>
    <property type="match status" value="1"/>
</dbReference>
<dbReference type="InterPro" id="IPR051712">
    <property type="entry name" value="ARTD-AVP"/>
</dbReference>
<evidence type="ECO:0000259" key="2">
    <source>
        <dbReference type="PROSITE" id="PS51059"/>
    </source>
</evidence>
<dbReference type="OrthoDB" id="6133115at2759"/>
<dbReference type="GeneID" id="115033000"/>
<proteinExistence type="predicted"/>
<organism evidence="3 4">
    <name type="scientific">Acyrthosiphon pisum</name>
    <name type="common">Pea aphid</name>
    <dbReference type="NCBI Taxonomy" id="7029"/>
    <lineage>
        <taxon>Eukaryota</taxon>
        <taxon>Metazoa</taxon>
        <taxon>Ecdysozoa</taxon>
        <taxon>Arthropoda</taxon>
        <taxon>Hexapoda</taxon>
        <taxon>Insecta</taxon>
        <taxon>Pterygota</taxon>
        <taxon>Neoptera</taxon>
        <taxon>Paraneoptera</taxon>
        <taxon>Hemiptera</taxon>
        <taxon>Sternorrhyncha</taxon>
        <taxon>Aphidomorpha</taxon>
        <taxon>Aphidoidea</taxon>
        <taxon>Aphididae</taxon>
        <taxon>Macrosiphini</taxon>
        <taxon>Acyrthosiphon</taxon>
    </lineage>
</organism>
<dbReference type="PROSITE" id="PS51059">
    <property type="entry name" value="PARP_CATALYTIC"/>
    <property type="match status" value="1"/>
</dbReference>
<evidence type="ECO:0000313" key="3">
    <source>
        <dbReference type="EnsemblMetazoa" id="XP_029341921.1"/>
    </source>
</evidence>
<name>A0A8R2NMB6_ACYPI</name>
<dbReference type="AlphaFoldDB" id="A0A8R2NMB6"/>
<dbReference type="Gene3D" id="3.90.228.10">
    <property type="match status" value="1"/>
</dbReference>
<evidence type="ECO:0000256" key="1">
    <source>
        <dbReference type="RuleBase" id="RU362114"/>
    </source>
</evidence>
<dbReference type="SUPFAM" id="SSF56399">
    <property type="entry name" value="ADP-ribosylation"/>
    <property type="match status" value="1"/>
</dbReference>
<evidence type="ECO:0000313" key="4">
    <source>
        <dbReference type="Proteomes" id="UP000007819"/>
    </source>
</evidence>
<sequence>MNSAQDSNRTHTTTSEFTTHAAVLLKQYYRDSWFGHNYDATSPLSEHCEQLNTKVYELLKCEIHKTFPQCDILKIQRIHAPQMYGMYLLRKAEMRLQTNGGNDIEKVLYHVTAESNAVESLIRGLDWRRNQRAKFGSGVSFSNDVDYSNYHANQSTNKGIR</sequence>
<dbReference type="EnsemblMetazoa" id="XM_029486061.1">
    <property type="protein sequence ID" value="XP_029341921.1"/>
    <property type="gene ID" value="LOC115033000"/>
</dbReference>
<dbReference type="GO" id="GO:1990404">
    <property type="term" value="F:NAD+-protein mono-ADP-ribosyltransferase activity"/>
    <property type="evidence" value="ECO:0007669"/>
    <property type="project" value="TreeGrafter"/>
</dbReference>
<feature type="domain" description="PARP catalytic" evidence="2">
    <location>
        <begin position="32"/>
        <end position="161"/>
    </location>
</feature>
<keyword evidence="1" id="KW-0328">Glycosyltransferase</keyword>
<dbReference type="EC" id="2.4.2.-" evidence="1"/>